<name>A0ACC6PIA0_9BACL</name>
<gene>
    <name evidence="1" type="ORF">WKI47_22275</name>
</gene>
<evidence type="ECO:0000313" key="2">
    <source>
        <dbReference type="Proteomes" id="UP001380953"/>
    </source>
</evidence>
<organism evidence="1 2">
    <name type="scientific">Saccharibacillus sacchari</name>
    <dbReference type="NCBI Taxonomy" id="456493"/>
    <lineage>
        <taxon>Bacteria</taxon>
        <taxon>Bacillati</taxon>
        <taxon>Bacillota</taxon>
        <taxon>Bacilli</taxon>
        <taxon>Bacillales</taxon>
        <taxon>Paenibacillaceae</taxon>
        <taxon>Saccharibacillus</taxon>
    </lineage>
</organism>
<protein>
    <submittedName>
        <fullName evidence="1">Type II toxin-antitoxin system RelE/ParE family toxin</fullName>
    </submittedName>
</protein>
<sequence length="115" mass="13500">MGNQIYYTTARGNSEVKDFIEELDAKATKGNVRAKYDVEQITYAMERIKDGPPHMGPLRGGVKELRPGRWRIIYFEWEGSIVLLTCFRKETNQTPDHEIDRAISRKKDWMNRHDN</sequence>
<comment type="caution">
    <text evidence="1">The sequence shown here is derived from an EMBL/GenBank/DDBJ whole genome shotgun (WGS) entry which is preliminary data.</text>
</comment>
<dbReference type="Proteomes" id="UP001380953">
    <property type="component" value="Unassembled WGS sequence"/>
</dbReference>
<evidence type="ECO:0000313" key="1">
    <source>
        <dbReference type="EMBL" id="MEJ8306646.1"/>
    </source>
</evidence>
<accession>A0ACC6PIA0</accession>
<proteinExistence type="predicted"/>
<reference evidence="1" key="1">
    <citation type="submission" date="2024-03" db="EMBL/GenBank/DDBJ databases">
        <title>Whole genome sequecning of epiphytes from Marcgravia umbellata leaves.</title>
        <authorList>
            <person name="Kumar G."/>
            <person name="Savka M.A."/>
        </authorList>
    </citation>
    <scope>NUCLEOTIDE SEQUENCE</scope>
    <source>
        <strain evidence="1">RIT_BL5</strain>
    </source>
</reference>
<keyword evidence="2" id="KW-1185">Reference proteome</keyword>
<dbReference type="EMBL" id="JBBKAR010000056">
    <property type="protein sequence ID" value="MEJ8306646.1"/>
    <property type="molecule type" value="Genomic_DNA"/>
</dbReference>